<evidence type="ECO:0000256" key="5">
    <source>
        <dbReference type="ARBA" id="ARBA00022989"/>
    </source>
</evidence>
<dbReference type="GO" id="GO:0046961">
    <property type="term" value="F:proton-transporting ATPase activity, rotational mechanism"/>
    <property type="evidence" value="ECO:0007669"/>
    <property type="project" value="InterPro"/>
</dbReference>
<dbReference type="PANTHER" id="PTHR11629">
    <property type="entry name" value="VACUOLAR PROTON ATPASES"/>
    <property type="match status" value="1"/>
</dbReference>
<protein>
    <submittedName>
        <fullName evidence="10">V-type ATP synthase subunit I</fullName>
    </submittedName>
</protein>
<feature type="transmembrane region" description="Helical" evidence="9">
    <location>
        <begin position="388"/>
        <end position="412"/>
    </location>
</feature>
<reference evidence="10 11" key="1">
    <citation type="submission" date="2015-09" db="EMBL/GenBank/DDBJ databases">
        <authorList>
            <consortium name="Pathogen Informatics"/>
        </authorList>
    </citation>
    <scope>NUCLEOTIDE SEQUENCE [LARGE SCALE GENOMIC DNA]</scope>
    <source>
        <strain evidence="10 11">2789STDY5608868</strain>
    </source>
</reference>
<feature type="coiled-coil region" evidence="8">
    <location>
        <begin position="215"/>
        <end position="242"/>
    </location>
</feature>
<dbReference type="InterPro" id="IPR002490">
    <property type="entry name" value="V-ATPase_116kDa_su"/>
</dbReference>
<evidence type="ECO:0000256" key="1">
    <source>
        <dbReference type="ARBA" id="ARBA00004141"/>
    </source>
</evidence>
<evidence type="ECO:0000256" key="3">
    <source>
        <dbReference type="ARBA" id="ARBA00022448"/>
    </source>
</evidence>
<sequence>MIVKMKFLSISGPRTDIDRVSASYLSKYEMQLENAITELKTTDNLMPFMDVNPYKEPLSKAEQYVLMLAQPKGEMDTSLTADEILTMIRDLNHDYLDLKAREDRLKKQKEELLEKLHELEPFQPLELNLKEVYGYQYMKVRFGRVNVEYYQKLEKYLFDDLNAIFLEGIRNENYVYGCYFAAHKEMGKIDSTFKSLHFENIALPDDYEGMPAEICRSLRNQIDEIEKEIENVQKQMKDFLSVKAKKIRGARYKLEELSNNFDVRKMAACMENEEQEDYYILCGWMSEKDTQAFIEETKDDDRITIIVEEGREKFFGDPPTKLQNPKFFKPFEMFIRMYGLPSHDEMDPTIFVALTYTFIFGAMFGDVGQGLCLFIGGGLLYKIKKWNLAGIISVAGIFSTFFGFMFGSFFGFEGTIIKPMWLSPMHAMMKLPFVGQLNTVFIVAVAFGMALILLAMVFQIINAKKRGDKENLFFSPNGVAGLVFYGFLVLTIVLYMTGHKTPGNIMMIIFLGIPVIMFLLKEPLGQLVEGKKPKAEGGVGMFLVQGFFELFETMLSFFSNTISFVRIGAFAVSHAAMMEVVLMLGGITDGAGNPNWIIIVLGNIIVCGLEGLVVGIQVLRLEYYEMFSRFYTGSGREFHPYDNHAGKEN</sequence>
<comment type="similarity">
    <text evidence="2">Belongs to the V-ATPase 116 kDa subunit family.</text>
</comment>
<organism evidence="10 11">
    <name type="scientific">Anaerostipes hadrus</name>
    <dbReference type="NCBI Taxonomy" id="649756"/>
    <lineage>
        <taxon>Bacteria</taxon>
        <taxon>Bacillati</taxon>
        <taxon>Bacillota</taxon>
        <taxon>Clostridia</taxon>
        <taxon>Lachnospirales</taxon>
        <taxon>Lachnospiraceae</taxon>
        <taxon>Anaerostipes</taxon>
    </lineage>
</organism>
<feature type="transmembrane region" description="Helical" evidence="9">
    <location>
        <begin position="479"/>
        <end position="497"/>
    </location>
</feature>
<comment type="subcellular location">
    <subcellularLocation>
        <location evidence="1">Membrane</location>
        <topology evidence="1">Multi-pass membrane protein</topology>
    </subcellularLocation>
</comment>
<evidence type="ECO:0000256" key="9">
    <source>
        <dbReference type="SAM" id="Phobius"/>
    </source>
</evidence>
<feature type="transmembrane region" description="Helical" evidence="9">
    <location>
        <begin position="596"/>
        <end position="619"/>
    </location>
</feature>
<keyword evidence="5 9" id="KW-1133">Transmembrane helix</keyword>
<feature type="transmembrane region" description="Helical" evidence="9">
    <location>
        <begin position="432"/>
        <end position="458"/>
    </location>
</feature>
<dbReference type="GO" id="GO:0016471">
    <property type="term" value="C:vacuolar proton-transporting V-type ATPase complex"/>
    <property type="evidence" value="ECO:0007669"/>
    <property type="project" value="TreeGrafter"/>
</dbReference>
<dbReference type="GO" id="GO:0051117">
    <property type="term" value="F:ATPase binding"/>
    <property type="evidence" value="ECO:0007669"/>
    <property type="project" value="TreeGrafter"/>
</dbReference>
<evidence type="ECO:0000256" key="6">
    <source>
        <dbReference type="ARBA" id="ARBA00023065"/>
    </source>
</evidence>
<proteinExistence type="inferred from homology"/>
<evidence type="ECO:0000313" key="11">
    <source>
        <dbReference type="Proteomes" id="UP000095598"/>
    </source>
</evidence>
<keyword evidence="6" id="KW-0406">Ion transport</keyword>
<dbReference type="AlphaFoldDB" id="A0A173SLF3"/>
<evidence type="ECO:0000256" key="8">
    <source>
        <dbReference type="SAM" id="Coils"/>
    </source>
</evidence>
<evidence type="ECO:0000313" key="10">
    <source>
        <dbReference type="EMBL" id="CUM90607.1"/>
    </source>
</evidence>
<dbReference type="EMBL" id="CYXT01000008">
    <property type="protein sequence ID" value="CUM90607.1"/>
    <property type="molecule type" value="Genomic_DNA"/>
</dbReference>
<name>A0A173SLF3_ANAHA</name>
<dbReference type="Proteomes" id="UP000095598">
    <property type="component" value="Unassembled WGS sequence"/>
</dbReference>
<keyword evidence="7 9" id="KW-0472">Membrane</keyword>
<keyword evidence="3" id="KW-0813">Transport</keyword>
<feature type="transmembrane region" description="Helical" evidence="9">
    <location>
        <begin position="503"/>
        <end position="520"/>
    </location>
</feature>
<dbReference type="PANTHER" id="PTHR11629:SF63">
    <property type="entry name" value="V-TYPE PROTON ATPASE SUBUNIT A"/>
    <property type="match status" value="1"/>
</dbReference>
<keyword evidence="8" id="KW-0175">Coiled coil</keyword>
<dbReference type="GO" id="GO:0033179">
    <property type="term" value="C:proton-transporting V-type ATPase, V0 domain"/>
    <property type="evidence" value="ECO:0007669"/>
    <property type="project" value="InterPro"/>
</dbReference>
<dbReference type="RefSeq" id="WP_055258401.1">
    <property type="nucleotide sequence ID" value="NZ_CYXT01000008.1"/>
</dbReference>
<feature type="coiled-coil region" evidence="8">
    <location>
        <begin position="88"/>
        <end position="118"/>
    </location>
</feature>
<feature type="transmembrane region" description="Helical" evidence="9">
    <location>
        <begin position="350"/>
        <end position="376"/>
    </location>
</feature>
<dbReference type="GO" id="GO:0007035">
    <property type="term" value="P:vacuolar acidification"/>
    <property type="evidence" value="ECO:0007669"/>
    <property type="project" value="TreeGrafter"/>
</dbReference>
<accession>A0A173SLF3</accession>
<gene>
    <name evidence="10" type="ORF">ERS852425_01373</name>
</gene>
<evidence type="ECO:0000256" key="2">
    <source>
        <dbReference type="ARBA" id="ARBA00009904"/>
    </source>
</evidence>
<evidence type="ECO:0000256" key="4">
    <source>
        <dbReference type="ARBA" id="ARBA00022692"/>
    </source>
</evidence>
<dbReference type="Pfam" id="PF01496">
    <property type="entry name" value="V_ATPase_I"/>
    <property type="match status" value="1"/>
</dbReference>
<feature type="transmembrane region" description="Helical" evidence="9">
    <location>
        <begin position="564"/>
        <end position="584"/>
    </location>
</feature>
<keyword evidence="4 9" id="KW-0812">Transmembrane</keyword>
<evidence type="ECO:0000256" key="7">
    <source>
        <dbReference type="ARBA" id="ARBA00023136"/>
    </source>
</evidence>